<organism evidence="1 2">
    <name type="scientific">Peribacillus psychrosaccharolyticus</name>
    <name type="common">Bacillus psychrosaccharolyticus</name>
    <dbReference type="NCBI Taxonomy" id="1407"/>
    <lineage>
        <taxon>Bacteria</taxon>
        <taxon>Bacillati</taxon>
        <taxon>Bacillota</taxon>
        <taxon>Bacilli</taxon>
        <taxon>Bacillales</taxon>
        <taxon>Bacillaceae</taxon>
        <taxon>Peribacillus</taxon>
    </lineage>
</organism>
<proteinExistence type="predicted"/>
<evidence type="ECO:0000313" key="2">
    <source>
        <dbReference type="Proteomes" id="UP000595254"/>
    </source>
</evidence>
<gene>
    <name evidence="1" type="ORF">I6J18_03525</name>
</gene>
<sequence>MSDYQYFLSEKTQIDELIGKGFVITHVTENLSGAIVDFVLPDKAEKQQLHITTADARKYFSRYLLA</sequence>
<dbReference type="AlphaFoldDB" id="A0A974S117"/>
<evidence type="ECO:0000313" key="1">
    <source>
        <dbReference type="EMBL" id="QQT00988.1"/>
    </source>
</evidence>
<name>A0A974S117_PERPY</name>
<dbReference type="Proteomes" id="UP000595254">
    <property type="component" value="Chromosome"/>
</dbReference>
<dbReference type="KEGG" id="ppsr:I6J18_03525"/>
<dbReference type="RefSeq" id="WP_040372909.1">
    <property type="nucleotide sequence ID" value="NZ_CP068053.1"/>
</dbReference>
<accession>A0A974S117</accession>
<reference evidence="1 2" key="1">
    <citation type="submission" date="2021-01" db="EMBL/GenBank/DDBJ databases">
        <title>FDA dAtabase for Regulatory Grade micrObial Sequences (FDA-ARGOS): Supporting development and validation of Infectious Disease Dx tests.</title>
        <authorList>
            <person name="Nelson B."/>
            <person name="Plummer A."/>
            <person name="Tallon L."/>
            <person name="Sadzewicz L."/>
            <person name="Zhao X."/>
            <person name="Boylan J."/>
            <person name="Ott S."/>
            <person name="Bowen H."/>
            <person name="Vavikolanu K."/>
            <person name="Mehta A."/>
            <person name="Aluvathingal J."/>
            <person name="Nadendla S."/>
            <person name="Myers T."/>
            <person name="Yan Y."/>
            <person name="Sichtig H."/>
        </authorList>
    </citation>
    <scope>NUCLEOTIDE SEQUENCE [LARGE SCALE GENOMIC DNA]</scope>
    <source>
        <strain evidence="1 2">FDAARGOS_1161</strain>
    </source>
</reference>
<dbReference type="EMBL" id="CP068053">
    <property type="protein sequence ID" value="QQT00988.1"/>
    <property type="molecule type" value="Genomic_DNA"/>
</dbReference>
<protein>
    <submittedName>
        <fullName evidence="1">Uncharacterized protein</fullName>
    </submittedName>
</protein>
<keyword evidence="2" id="KW-1185">Reference proteome</keyword>